<dbReference type="PROSITE" id="PS00108">
    <property type="entry name" value="PROTEIN_KINASE_ST"/>
    <property type="match status" value="1"/>
</dbReference>
<dbReference type="InterPro" id="IPR000719">
    <property type="entry name" value="Prot_kinase_dom"/>
</dbReference>
<sequence>MSTEGVQAAVKHLSRVSYNVNDEHLLSEMDVFLQCRNNYIVRYISCALQPTYLAIIMEYAPGGSLHAVMERYPSLDIKTIRCFMHNIISGLFFLHEKNVVHCDIKPHNMLLGVEGVCKLSDFGSCLNVDRVVQDNDQFDVRGTAVYMAPEVAKGETCTAASDIFSLGVSLLELVTGRLPWVWTKNAPEDRDVTDMSALYRNSVRFIQYLCKDYVAVEIPDDMHASAAALARSCCEMDPCSAPGEPAALQPLPDQLSTYKQQRESQSVFIAASFAHRWPSLYTTIIVFPFFSS</sequence>
<evidence type="ECO:0000256" key="5">
    <source>
        <dbReference type="ARBA" id="ARBA00022840"/>
    </source>
</evidence>
<dbReference type="GO" id="GO:0004674">
    <property type="term" value="F:protein serine/threonine kinase activity"/>
    <property type="evidence" value="ECO:0007669"/>
    <property type="project" value="UniProtKB-KW"/>
</dbReference>
<dbReference type="SUPFAM" id="SSF56112">
    <property type="entry name" value="Protein kinase-like (PK-like)"/>
    <property type="match status" value="1"/>
</dbReference>
<evidence type="ECO:0000259" key="6">
    <source>
        <dbReference type="PROSITE" id="PS50011"/>
    </source>
</evidence>
<dbReference type="Proteomes" id="UP000015354">
    <property type="component" value="Unassembled WGS sequence"/>
</dbReference>
<evidence type="ECO:0000313" key="7">
    <source>
        <dbReference type="EMBL" id="EPY37037.1"/>
    </source>
</evidence>
<keyword evidence="1" id="KW-0723">Serine/threonine-protein kinase</keyword>
<dbReference type="PROSITE" id="PS50011">
    <property type="entry name" value="PROTEIN_KINASE_DOM"/>
    <property type="match status" value="1"/>
</dbReference>
<dbReference type="EMBL" id="ATMH01000260">
    <property type="protein sequence ID" value="EPY37037.1"/>
    <property type="molecule type" value="Genomic_DNA"/>
</dbReference>
<dbReference type="GO" id="GO:0005524">
    <property type="term" value="F:ATP binding"/>
    <property type="evidence" value="ECO:0007669"/>
    <property type="project" value="UniProtKB-KW"/>
</dbReference>
<evidence type="ECO:0000256" key="4">
    <source>
        <dbReference type="ARBA" id="ARBA00022777"/>
    </source>
</evidence>
<proteinExistence type="predicted"/>
<dbReference type="AlphaFoldDB" id="S9V1T9"/>
<reference evidence="7 8" key="1">
    <citation type="journal article" date="2013" name="PLoS ONE">
        <title>Predicting the Proteins of Angomonas deanei, Strigomonas culicis and Their Respective Endosymbionts Reveals New Aspects of the Trypanosomatidae Family.</title>
        <authorList>
            <person name="Motta M.C."/>
            <person name="Martins A.C."/>
            <person name="de Souza S.S."/>
            <person name="Catta-Preta C.M."/>
            <person name="Silva R."/>
            <person name="Klein C.C."/>
            <person name="de Almeida L.G."/>
            <person name="de Lima Cunha O."/>
            <person name="Ciapina L.P."/>
            <person name="Brocchi M."/>
            <person name="Colabardini A.C."/>
            <person name="de Araujo Lima B."/>
            <person name="Machado C.R."/>
            <person name="de Almeida Soares C.M."/>
            <person name="Probst C.M."/>
            <person name="de Menezes C.B."/>
            <person name="Thompson C.E."/>
            <person name="Bartholomeu D.C."/>
            <person name="Gradia D.F."/>
            <person name="Pavoni D.P."/>
            <person name="Grisard E.C."/>
            <person name="Fantinatti-Garboggini F."/>
            <person name="Marchini F.K."/>
            <person name="Rodrigues-Luiz G.F."/>
            <person name="Wagner G."/>
            <person name="Goldman G.H."/>
            <person name="Fietto J.L."/>
            <person name="Elias M.C."/>
            <person name="Goldman M.H."/>
            <person name="Sagot M.F."/>
            <person name="Pereira M."/>
            <person name="Stoco P.H."/>
            <person name="de Mendonca-Neto R.P."/>
            <person name="Teixeira S.M."/>
            <person name="Maciel T.E."/>
            <person name="de Oliveira Mendes T.A."/>
            <person name="Urmenyi T.P."/>
            <person name="de Souza W."/>
            <person name="Schenkman S."/>
            <person name="de Vasconcelos A.T."/>
        </authorList>
    </citation>
    <scope>NUCLEOTIDE SEQUENCE [LARGE SCALE GENOMIC DNA]</scope>
</reference>
<evidence type="ECO:0000256" key="3">
    <source>
        <dbReference type="ARBA" id="ARBA00022741"/>
    </source>
</evidence>
<organism evidence="7 8">
    <name type="scientific">Strigomonas culicis</name>
    <dbReference type="NCBI Taxonomy" id="28005"/>
    <lineage>
        <taxon>Eukaryota</taxon>
        <taxon>Discoba</taxon>
        <taxon>Euglenozoa</taxon>
        <taxon>Kinetoplastea</taxon>
        <taxon>Metakinetoplastina</taxon>
        <taxon>Trypanosomatida</taxon>
        <taxon>Trypanosomatidae</taxon>
        <taxon>Strigomonadinae</taxon>
        <taxon>Strigomonas</taxon>
    </lineage>
</organism>
<name>S9V1T9_9TRYP</name>
<dbReference type="SMART" id="SM00220">
    <property type="entry name" value="S_TKc"/>
    <property type="match status" value="1"/>
</dbReference>
<protein>
    <recommendedName>
        <fullName evidence="6">Protein kinase domain-containing protein</fullName>
    </recommendedName>
</protein>
<keyword evidence="5" id="KW-0067">ATP-binding</keyword>
<keyword evidence="3" id="KW-0547">Nucleotide-binding</keyword>
<dbReference type="OrthoDB" id="275301at2759"/>
<evidence type="ECO:0000256" key="2">
    <source>
        <dbReference type="ARBA" id="ARBA00022679"/>
    </source>
</evidence>
<dbReference type="Gene3D" id="1.10.510.10">
    <property type="entry name" value="Transferase(Phosphotransferase) domain 1"/>
    <property type="match status" value="1"/>
</dbReference>
<dbReference type="InterPro" id="IPR011009">
    <property type="entry name" value="Kinase-like_dom_sf"/>
</dbReference>
<feature type="domain" description="Protein kinase" evidence="6">
    <location>
        <begin position="1"/>
        <end position="255"/>
    </location>
</feature>
<accession>S9V1T9</accession>
<gene>
    <name evidence="7" type="ORF">STCU_00260</name>
</gene>
<dbReference type="PANTHER" id="PTHR11584">
    <property type="entry name" value="SERINE/THREONINE PROTEIN KINASE"/>
    <property type="match status" value="1"/>
</dbReference>
<keyword evidence="8" id="KW-1185">Reference proteome</keyword>
<comment type="caution">
    <text evidence="7">The sequence shown here is derived from an EMBL/GenBank/DDBJ whole genome shotgun (WGS) entry which is preliminary data.</text>
</comment>
<evidence type="ECO:0000256" key="1">
    <source>
        <dbReference type="ARBA" id="ARBA00022527"/>
    </source>
</evidence>
<dbReference type="Pfam" id="PF00069">
    <property type="entry name" value="Pkinase"/>
    <property type="match status" value="1"/>
</dbReference>
<dbReference type="PANTHER" id="PTHR11584:SF369">
    <property type="entry name" value="MITOGEN-ACTIVATED PROTEIN KINASE KINASE KINASE 19-RELATED"/>
    <property type="match status" value="1"/>
</dbReference>
<keyword evidence="4" id="KW-0418">Kinase</keyword>
<dbReference type="InterPro" id="IPR008271">
    <property type="entry name" value="Ser/Thr_kinase_AS"/>
</dbReference>
<keyword evidence="2" id="KW-0808">Transferase</keyword>
<evidence type="ECO:0000313" key="8">
    <source>
        <dbReference type="Proteomes" id="UP000015354"/>
    </source>
</evidence>